<dbReference type="EMBL" id="BQNB010021835">
    <property type="protein sequence ID" value="GJU10530.1"/>
    <property type="molecule type" value="Genomic_DNA"/>
</dbReference>
<evidence type="ECO:0008006" key="4">
    <source>
        <dbReference type="Google" id="ProtNLM"/>
    </source>
</evidence>
<name>A0ABQ5JDA9_9ASTR</name>
<proteinExistence type="predicted"/>
<evidence type="ECO:0000313" key="3">
    <source>
        <dbReference type="Proteomes" id="UP001151760"/>
    </source>
</evidence>
<evidence type="ECO:0000256" key="1">
    <source>
        <dbReference type="SAM" id="MobiDB-lite"/>
    </source>
</evidence>
<evidence type="ECO:0000313" key="2">
    <source>
        <dbReference type="EMBL" id="GJU10530.1"/>
    </source>
</evidence>
<gene>
    <name evidence="2" type="ORF">Tco_1132926</name>
</gene>
<organism evidence="2 3">
    <name type="scientific">Tanacetum coccineum</name>
    <dbReference type="NCBI Taxonomy" id="301880"/>
    <lineage>
        <taxon>Eukaryota</taxon>
        <taxon>Viridiplantae</taxon>
        <taxon>Streptophyta</taxon>
        <taxon>Embryophyta</taxon>
        <taxon>Tracheophyta</taxon>
        <taxon>Spermatophyta</taxon>
        <taxon>Magnoliopsida</taxon>
        <taxon>eudicotyledons</taxon>
        <taxon>Gunneridae</taxon>
        <taxon>Pentapetalae</taxon>
        <taxon>asterids</taxon>
        <taxon>campanulids</taxon>
        <taxon>Asterales</taxon>
        <taxon>Asteraceae</taxon>
        <taxon>Asteroideae</taxon>
        <taxon>Anthemideae</taxon>
        <taxon>Anthemidinae</taxon>
        <taxon>Tanacetum</taxon>
    </lineage>
</organism>
<feature type="region of interest" description="Disordered" evidence="1">
    <location>
        <begin position="108"/>
        <end position="177"/>
    </location>
</feature>
<comment type="caution">
    <text evidence="2">The sequence shown here is derived from an EMBL/GenBank/DDBJ whole genome shotgun (WGS) entry which is preliminary data.</text>
</comment>
<sequence length="177" mass="20381">MSFMTGTLLDPFQIPYLKRKLTMEEMVNKFINEGRREHDEMEAFIKEFRTTNELLLKERNNSLCELGFEVYGLTRAFEKAHSVNYEIKGVTTRGGKTTIEATQKTNIAIKPPTPHHDEPITPLEAPPESEPKKTLEKDTRPIKRKRRSPTMKVLRKPETTPAKHPIHRGPCLNAKVC</sequence>
<dbReference type="Proteomes" id="UP001151760">
    <property type="component" value="Unassembled WGS sequence"/>
</dbReference>
<keyword evidence="3" id="KW-1185">Reference proteome</keyword>
<accession>A0ABQ5JDA9</accession>
<protein>
    <recommendedName>
        <fullName evidence="4">Retrotransposon gag domain-containing protein</fullName>
    </recommendedName>
</protein>
<feature type="compositionally biased region" description="Basic and acidic residues" evidence="1">
    <location>
        <begin position="129"/>
        <end position="141"/>
    </location>
</feature>
<reference evidence="2" key="2">
    <citation type="submission" date="2022-01" db="EMBL/GenBank/DDBJ databases">
        <authorList>
            <person name="Yamashiro T."/>
            <person name="Shiraishi A."/>
            <person name="Satake H."/>
            <person name="Nakayama K."/>
        </authorList>
    </citation>
    <scope>NUCLEOTIDE SEQUENCE</scope>
</reference>
<reference evidence="2" key="1">
    <citation type="journal article" date="2022" name="Int. J. Mol. Sci.">
        <title>Draft Genome of Tanacetum Coccineum: Genomic Comparison of Closely Related Tanacetum-Family Plants.</title>
        <authorList>
            <person name="Yamashiro T."/>
            <person name="Shiraishi A."/>
            <person name="Nakayama K."/>
            <person name="Satake H."/>
        </authorList>
    </citation>
    <scope>NUCLEOTIDE SEQUENCE</scope>
</reference>